<evidence type="ECO:0000256" key="1">
    <source>
        <dbReference type="SAM" id="MobiDB-lite"/>
    </source>
</evidence>
<feature type="compositionally biased region" description="Polar residues" evidence="1">
    <location>
        <begin position="256"/>
        <end position="268"/>
    </location>
</feature>
<name>W4KNG4_HETIT</name>
<feature type="compositionally biased region" description="Gly residues" evidence="1">
    <location>
        <begin position="308"/>
        <end position="318"/>
    </location>
</feature>
<feature type="compositionally biased region" description="Low complexity" evidence="1">
    <location>
        <begin position="109"/>
        <end position="131"/>
    </location>
</feature>
<organism evidence="2 3">
    <name type="scientific">Heterobasidion irregulare (strain TC 32-1)</name>
    <dbReference type="NCBI Taxonomy" id="747525"/>
    <lineage>
        <taxon>Eukaryota</taxon>
        <taxon>Fungi</taxon>
        <taxon>Dikarya</taxon>
        <taxon>Basidiomycota</taxon>
        <taxon>Agaricomycotina</taxon>
        <taxon>Agaricomycetes</taxon>
        <taxon>Russulales</taxon>
        <taxon>Bondarzewiaceae</taxon>
        <taxon>Heterobasidion</taxon>
        <taxon>Heterobasidion annosum species complex</taxon>
    </lineage>
</organism>
<feature type="region of interest" description="Disordered" evidence="1">
    <location>
        <begin position="1194"/>
        <end position="1216"/>
    </location>
</feature>
<sequence>MVRASQGRNDPTGLGQGMELPHEGMHVLIRREQKTAEESEDAALNGCLPSSSSSSSPSCAGGGPLSLDVFLPPSQTLLMAPGLLGIFGKRDKSRSPRPSAALPQPPWASVSSHEASAGPSSSRSTASASTAADRDREHEGSQLSAETDYVLPDADSIPASHNVYPHLNHPSPPSASSTKLNMFRRRKQSTPGAPPAPPSPSSKINLNDSPPRQRPPKSSSTSTSSQPSTIVQTDYFAPQPLHPPPSRANLFAQYGDSASSTHSLPQHQSHVHLRTDSHDSSVRYETMSNPDPHAPPVPPKKKAPATGGSSGGGGGGGLFAWARSRDRSKSKPPRPGPEVLPPSLPSVDQSSFNLKSFRHVNGSRSPLQLPERPPSSASVYAPPVRPRGNSFASDSSQRISVAAFREAQARRSAAGSPVQTFGDGLRPESPSAGPSPRLSPSMSQQQQQRGRQRSSTVGSPSSQVLVGPPITRTPLPQLPQPSAPFQNRTSKANLFSGSSTESSSSEESESEEEEDNEDTLRPTRKRTITQKPKAESELGHRSGPHPLSSPFASPSPFNLDVNRGSPYTSPVSRGRAGAGGSGSAGPSPRISPAQSSSTPTPHDDRANLTAGAGNGVYLRARGSVSTSALVPSATARRASLISKKNATASSSKAAPARPVIARPRSRLNSASSTSSDSGSSDSSEDDAPLASFMLPSRPGSAASNGSRGPAKPLIDIKALTKQPLPRRTLDDSPRQQTDARRSPDSGRAPRKDSFGVSERLAQLATGLAAGSSKSPPSSPPTQSPPSSKFTFPPTKLKVDTASARPTSSGSTVSPGASAAAAAESSPSPIVPTPIRQRQPAPSFSVMSRPISHASSNSVGTITGAEASAMRDASGGARPTVRMVQSAGTGSQGNALPRPQAQPAPRTASSSHVTMTLVSRIPKNDVTGEAPASFSASPTSYAAPPPPKPFTTGLLRDNSPASSTGDSSSGRMPATPRDGSDIGARSAGDEESAVGKPSSMAGSRKPRTKRASVSFMDEPEREKLKTLGAGGSGGGSWSGNAGSAEEKRKERRRTEAKASIALGKVINGRGPIVDDDDDGDDERPVNMGPRMNMGMSMLGANPMMNMSMPTNLNVPFPTGDYNNMGQPSSNTMSMNMNMNMGMMGMGMGMGMGMDPSAMNPMMMAAHQQAMMIAKQTYQLAVAQQAMQDAADEWERGSSVSGWGGGGGGRASVAPSSVNVPTGGMPMMNGMFPGAMSMGMGMGMGGLSPGGMNMGMGWQGGAGMMFPQGPRSMYTGSVYAASDAGGSVAGGGWGSRSAYGENFGGDRPPRSSRPNHGSPASASVAGGGGGNGGNGSRKDGPRTRTRTAPSSGPGQAPGKRGGQALLGAVSPPSSWRGPS</sequence>
<feature type="compositionally biased region" description="Low complexity" evidence="1">
    <location>
        <begin position="669"/>
        <end position="681"/>
    </location>
</feature>
<feature type="compositionally biased region" description="Basic and acidic residues" evidence="1">
    <location>
        <begin position="273"/>
        <end position="282"/>
    </location>
</feature>
<feature type="compositionally biased region" description="Low complexity" evidence="1">
    <location>
        <begin position="896"/>
        <end position="905"/>
    </location>
</feature>
<accession>W4KNG4</accession>
<dbReference type="RefSeq" id="XP_009540601.1">
    <property type="nucleotide sequence ID" value="XM_009542306.1"/>
</dbReference>
<feature type="compositionally biased region" description="Basic and acidic residues" evidence="1">
    <location>
        <begin position="1043"/>
        <end position="1052"/>
    </location>
</feature>
<feature type="compositionally biased region" description="Low complexity" evidence="1">
    <location>
        <begin position="584"/>
        <end position="593"/>
    </location>
</feature>
<feature type="compositionally biased region" description="Low complexity" evidence="1">
    <location>
        <begin position="642"/>
        <end position="662"/>
    </location>
</feature>
<proteinExistence type="predicted"/>
<keyword evidence="3" id="KW-1185">Reference proteome</keyword>
<feature type="compositionally biased region" description="Low complexity" evidence="1">
    <location>
        <begin position="958"/>
        <end position="968"/>
    </location>
</feature>
<dbReference type="InParanoid" id="W4KNG4"/>
<feature type="region of interest" description="Disordered" evidence="1">
    <location>
        <begin position="624"/>
        <end position="1052"/>
    </location>
</feature>
<feature type="compositionally biased region" description="Polar residues" evidence="1">
    <location>
        <begin position="906"/>
        <end position="916"/>
    </location>
</feature>
<dbReference type="KEGG" id="hir:HETIRDRAFT_447303"/>
<dbReference type="HOGENOM" id="CLU_003636_0_0_1"/>
<feature type="compositionally biased region" description="Basic and acidic residues" evidence="1">
    <location>
        <begin position="727"/>
        <end position="753"/>
    </location>
</feature>
<feature type="compositionally biased region" description="Low complexity" evidence="1">
    <location>
        <begin position="46"/>
        <end position="59"/>
    </location>
</feature>
<gene>
    <name evidence="2" type="ORF">HETIRDRAFT_447303</name>
</gene>
<feature type="compositionally biased region" description="Low complexity" evidence="1">
    <location>
        <begin position="784"/>
        <end position="795"/>
    </location>
</feature>
<feature type="compositionally biased region" description="Acidic residues" evidence="1">
    <location>
        <begin position="504"/>
        <end position="517"/>
    </location>
</feature>
<dbReference type="Proteomes" id="UP000030671">
    <property type="component" value="Unassembled WGS sequence"/>
</dbReference>
<feature type="compositionally biased region" description="Basic and acidic residues" evidence="1">
    <location>
        <begin position="20"/>
        <end position="37"/>
    </location>
</feature>
<feature type="compositionally biased region" description="Gly residues" evidence="1">
    <location>
        <begin position="1323"/>
        <end position="1333"/>
    </location>
</feature>
<feature type="compositionally biased region" description="Low complexity" evidence="1">
    <location>
        <begin position="929"/>
        <end position="941"/>
    </location>
</feature>
<reference evidence="2 3" key="1">
    <citation type="journal article" date="2012" name="New Phytol.">
        <title>Insight into trade-off between wood decay and parasitism from the genome of a fungal forest pathogen.</title>
        <authorList>
            <person name="Olson A."/>
            <person name="Aerts A."/>
            <person name="Asiegbu F."/>
            <person name="Belbahri L."/>
            <person name="Bouzid O."/>
            <person name="Broberg A."/>
            <person name="Canback B."/>
            <person name="Coutinho P.M."/>
            <person name="Cullen D."/>
            <person name="Dalman K."/>
            <person name="Deflorio G."/>
            <person name="van Diepen L.T."/>
            <person name="Dunand C."/>
            <person name="Duplessis S."/>
            <person name="Durling M."/>
            <person name="Gonthier P."/>
            <person name="Grimwood J."/>
            <person name="Fossdal C.G."/>
            <person name="Hansson D."/>
            <person name="Henrissat B."/>
            <person name="Hietala A."/>
            <person name="Himmelstrand K."/>
            <person name="Hoffmeister D."/>
            <person name="Hogberg N."/>
            <person name="James T.Y."/>
            <person name="Karlsson M."/>
            <person name="Kohler A."/>
            <person name="Kues U."/>
            <person name="Lee Y.H."/>
            <person name="Lin Y.C."/>
            <person name="Lind M."/>
            <person name="Lindquist E."/>
            <person name="Lombard V."/>
            <person name="Lucas S."/>
            <person name="Lunden K."/>
            <person name="Morin E."/>
            <person name="Murat C."/>
            <person name="Park J."/>
            <person name="Raffaello T."/>
            <person name="Rouze P."/>
            <person name="Salamov A."/>
            <person name="Schmutz J."/>
            <person name="Solheim H."/>
            <person name="Stahlberg J."/>
            <person name="Velez H."/>
            <person name="de Vries R.P."/>
            <person name="Wiebenga A."/>
            <person name="Woodward S."/>
            <person name="Yakovlev I."/>
            <person name="Garbelotto M."/>
            <person name="Martin F."/>
            <person name="Grigoriev I.V."/>
            <person name="Stenlid J."/>
        </authorList>
    </citation>
    <scope>NUCLEOTIDE SEQUENCE [LARGE SCALE GENOMIC DNA]</scope>
    <source>
        <strain evidence="2 3">TC 32-1</strain>
    </source>
</reference>
<protein>
    <submittedName>
        <fullName evidence="2">Uncharacterized protein</fullName>
    </submittedName>
</protein>
<feature type="compositionally biased region" description="Polar residues" evidence="1">
    <location>
        <begin position="390"/>
        <end position="399"/>
    </location>
</feature>
<evidence type="ECO:0000313" key="3">
    <source>
        <dbReference type="Proteomes" id="UP000030671"/>
    </source>
</evidence>
<feature type="compositionally biased region" description="Pro residues" evidence="1">
    <location>
        <begin position="333"/>
        <end position="344"/>
    </location>
</feature>
<dbReference type="eggNOG" id="ENOG502SMH0">
    <property type="taxonomic scope" value="Eukaryota"/>
</dbReference>
<dbReference type="STRING" id="747525.W4KNG4"/>
<feature type="compositionally biased region" description="Low complexity" evidence="1">
    <location>
        <begin position="216"/>
        <end position="228"/>
    </location>
</feature>
<feature type="compositionally biased region" description="Low complexity" evidence="1">
    <location>
        <begin position="805"/>
        <end position="827"/>
    </location>
</feature>
<feature type="region of interest" description="Disordered" evidence="1">
    <location>
        <begin position="1"/>
        <end position="61"/>
    </location>
</feature>
<evidence type="ECO:0000313" key="2">
    <source>
        <dbReference type="EMBL" id="ETW86596.1"/>
    </source>
</evidence>
<dbReference type="EMBL" id="KI925454">
    <property type="protein sequence ID" value="ETW86596.1"/>
    <property type="molecule type" value="Genomic_DNA"/>
</dbReference>
<feature type="compositionally biased region" description="Polar residues" evidence="1">
    <location>
        <begin position="483"/>
        <end position="497"/>
    </location>
</feature>
<feature type="compositionally biased region" description="Low complexity" evidence="1">
    <location>
        <begin position="544"/>
        <end position="556"/>
    </location>
</feature>
<dbReference type="GeneID" id="20675759"/>
<feature type="compositionally biased region" description="Low complexity" evidence="1">
    <location>
        <begin position="434"/>
        <end position="455"/>
    </location>
</feature>
<dbReference type="OrthoDB" id="2687738at2759"/>
<feature type="region of interest" description="Disordered" evidence="1">
    <location>
        <begin position="89"/>
        <end position="612"/>
    </location>
</feature>
<feature type="compositionally biased region" description="Gly residues" evidence="1">
    <location>
        <begin position="1027"/>
        <end position="1036"/>
    </location>
</feature>
<feature type="compositionally biased region" description="Polar residues" evidence="1">
    <location>
        <begin position="1310"/>
        <end position="1319"/>
    </location>
</feature>
<feature type="region of interest" description="Disordered" evidence="1">
    <location>
        <begin position="1297"/>
        <end position="1377"/>
    </location>
</feature>